<dbReference type="Pfam" id="PF12974">
    <property type="entry name" value="Phosphonate-bd"/>
    <property type="match status" value="1"/>
</dbReference>
<name>A0A937UW43_9ACTN</name>
<evidence type="ECO:0000313" key="4">
    <source>
        <dbReference type="EMBL" id="MBL7633001.1"/>
    </source>
</evidence>
<protein>
    <submittedName>
        <fullName evidence="4">Phosphate/phosphite/phosphonate ABC transporter substrate-binding protein</fullName>
    </submittedName>
</protein>
<feature type="chain" id="PRO_5039380902" evidence="3">
    <location>
        <begin position="24"/>
        <end position="328"/>
    </location>
</feature>
<dbReference type="GO" id="GO:0043190">
    <property type="term" value="C:ATP-binding cassette (ABC) transporter complex"/>
    <property type="evidence" value="ECO:0007669"/>
    <property type="project" value="InterPro"/>
</dbReference>
<comment type="similarity">
    <text evidence="1">Belongs to the phosphate/phosphite/phosphonate binding protein family.</text>
</comment>
<organism evidence="4 5">
    <name type="scientific">Frankia nepalensis</name>
    <dbReference type="NCBI Taxonomy" id="1836974"/>
    <lineage>
        <taxon>Bacteria</taxon>
        <taxon>Bacillati</taxon>
        <taxon>Actinomycetota</taxon>
        <taxon>Actinomycetes</taxon>
        <taxon>Frankiales</taxon>
        <taxon>Frankiaceae</taxon>
        <taxon>Frankia</taxon>
    </lineage>
</organism>
<evidence type="ECO:0000256" key="3">
    <source>
        <dbReference type="SAM" id="SignalP"/>
    </source>
</evidence>
<keyword evidence="2 3" id="KW-0732">Signal</keyword>
<dbReference type="PANTHER" id="PTHR35841">
    <property type="entry name" value="PHOSPHONATES-BINDING PERIPLASMIC PROTEIN"/>
    <property type="match status" value="1"/>
</dbReference>
<comment type="caution">
    <text evidence="4">The sequence shown here is derived from an EMBL/GenBank/DDBJ whole genome shotgun (WGS) entry which is preliminary data.</text>
</comment>
<evidence type="ECO:0000256" key="2">
    <source>
        <dbReference type="ARBA" id="ARBA00022729"/>
    </source>
</evidence>
<dbReference type="Gene3D" id="3.40.190.10">
    <property type="entry name" value="Periplasmic binding protein-like II"/>
    <property type="match status" value="2"/>
</dbReference>
<dbReference type="RefSeq" id="WP_203005341.1">
    <property type="nucleotide sequence ID" value="NZ_JADWYU010000037.1"/>
</dbReference>
<evidence type="ECO:0000256" key="1">
    <source>
        <dbReference type="ARBA" id="ARBA00007162"/>
    </source>
</evidence>
<sequence length="328" mass="33799">MTFSLRYRALAALAVGATLLISACGSDDSEDTAAASGSPAAAAGFPDKLVVAAVPAENSSDLKASYDPILKLLEKETGAEIEFSQATDYAGVIEGMIAGNVDLALFGAFSYVIAGNNDAKMTPVGAVLSEKGATPGYYSYGFTKADNAAVTKIDDFKGKKTCFVDPGSTSGFLYPSAGLIEAKVIASGSEADLAAGLTPTFAGAHDASVLGVKNGDCEVGFAEDSMVDTTLIEKGDLKEGELKVVWKSGLIPAPVFAANNDLGADVISKLSSIVVEKANSDYLLSQNLCTGDCLLTDQDAWGFAAAKDADYDPIREVCEATKSDKCKG</sequence>
<dbReference type="SUPFAM" id="SSF53850">
    <property type="entry name" value="Periplasmic binding protein-like II"/>
    <property type="match status" value="1"/>
</dbReference>
<dbReference type="NCBIfam" id="TIGR01098">
    <property type="entry name" value="3A0109s03R"/>
    <property type="match status" value="1"/>
</dbReference>
<feature type="signal peptide" evidence="3">
    <location>
        <begin position="1"/>
        <end position="23"/>
    </location>
</feature>
<evidence type="ECO:0000313" key="5">
    <source>
        <dbReference type="Proteomes" id="UP000604475"/>
    </source>
</evidence>
<dbReference type="EMBL" id="JAEACQ010000363">
    <property type="protein sequence ID" value="MBL7633001.1"/>
    <property type="molecule type" value="Genomic_DNA"/>
</dbReference>
<keyword evidence="5" id="KW-1185">Reference proteome</keyword>
<dbReference type="GO" id="GO:0055085">
    <property type="term" value="P:transmembrane transport"/>
    <property type="evidence" value="ECO:0007669"/>
    <property type="project" value="InterPro"/>
</dbReference>
<reference evidence="4" key="1">
    <citation type="submission" date="2020-12" db="EMBL/GenBank/DDBJ databases">
        <title>Genomic characterization of non-nitrogen-fixing Frankia strains.</title>
        <authorList>
            <person name="Carlos-Shanley C."/>
            <person name="Guerra T."/>
            <person name="Hahn D."/>
        </authorList>
    </citation>
    <scope>NUCLEOTIDE SEQUENCE</scope>
    <source>
        <strain evidence="4">CN6</strain>
    </source>
</reference>
<dbReference type="Proteomes" id="UP000604475">
    <property type="component" value="Unassembled WGS sequence"/>
</dbReference>
<dbReference type="PANTHER" id="PTHR35841:SF1">
    <property type="entry name" value="PHOSPHONATES-BINDING PERIPLASMIC PROTEIN"/>
    <property type="match status" value="1"/>
</dbReference>
<accession>A0A937UW43</accession>
<dbReference type="CDD" id="cd01071">
    <property type="entry name" value="PBP2_PhnD_like"/>
    <property type="match status" value="1"/>
</dbReference>
<gene>
    <name evidence="4" type="ORF">I7412_38785</name>
</gene>
<dbReference type="PROSITE" id="PS51257">
    <property type="entry name" value="PROKAR_LIPOPROTEIN"/>
    <property type="match status" value="1"/>
</dbReference>
<dbReference type="InterPro" id="IPR005770">
    <property type="entry name" value="PhnD"/>
</dbReference>
<proteinExistence type="inferred from homology"/>
<dbReference type="AlphaFoldDB" id="A0A937UW43"/>